<dbReference type="OrthoDB" id="5772359at2"/>
<dbReference type="InterPro" id="IPR007838">
    <property type="entry name" value="Cell_div_ZapA-like"/>
</dbReference>
<dbReference type="GO" id="GO:0000917">
    <property type="term" value="P:division septum assembly"/>
    <property type="evidence" value="ECO:0007669"/>
    <property type="project" value="UniProtKB-KW"/>
</dbReference>
<proteinExistence type="inferred from homology"/>
<gene>
    <name evidence="12" type="ORF">SAMN05421546_1661</name>
</gene>
<sequence>MSAPEGKAEPVNVRILDREYTVGVTEEERESLVAASRVLDSRMRELRGNNRMVATERVAVLAALNLAHELEILREENRSRDRALASALDALERRLAQLPQE</sequence>
<comment type="function">
    <text evidence="9">Activator of cell division through the inhibition of FtsZ GTPase activity, therefore promoting FtsZ assembly into bundles of protofilaments necessary for the formation of the division Z ring. It is recruited early at mid-cell but it is not essential for cell division.</text>
</comment>
<dbReference type="InterPro" id="IPR042233">
    <property type="entry name" value="Cell_div_ZapA_N"/>
</dbReference>
<evidence type="ECO:0000256" key="10">
    <source>
        <dbReference type="ARBA" id="ARBA00026068"/>
    </source>
</evidence>
<dbReference type="SUPFAM" id="SSF102829">
    <property type="entry name" value="Cell division protein ZapA-like"/>
    <property type="match status" value="1"/>
</dbReference>
<dbReference type="PANTHER" id="PTHR34981">
    <property type="entry name" value="CELL DIVISION PROTEIN ZAPA"/>
    <property type="match status" value="1"/>
</dbReference>
<evidence type="ECO:0000256" key="9">
    <source>
        <dbReference type="ARBA" id="ARBA00024910"/>
    </source>
</evidence>
<dbReference type="Gene3D" id="1.20.5.50">
    <property type="match status" value="1"/>
</dbReference>
<evidence type="ECO:0000256" key="6">
    <source>
        <dbReference type="ARBA" id="ARBA00023054"/>
    </source>
</evidence>
<dbReference type="GO" id="GO:0005829">
    <property type="term" value="C:cytosol"/>
    <property type="evidence" value="ECO:0007669"/>
    <property type="project" value="TreeGrafter"/>
</dbReference>
<dbReference type="PANTHER" id="PTHR34981:SF1">
    <property type="entry name" value="CELL DIVISION PROTEIN ZAPA"/>
    <property type="match status" value="1"/>
</dbReference>
<evidence type="ECO:0000256" key="2">
    <source>
        <dbReference type="ARBA" id="ARBA00010074"/>
    </source>
</evidence>
<evidence type="ECO:0000256" key="5">
    <source>
        <dbReference type="ARBA" id="ARBA00022618"/>
    </source>
</evidence>
<comment type="similarity">
    <text evidence="2">Belongs to the ZapA family. Type 1 subfamily.</text>
</comment>
<name>A0A1N6UI31_9GAMM</name>
<keyword evidence="13" id="KW-1185">Reference proteome</keyword>
<dbReference type="InterPro" id="IPR036192">
    <property type="entry name" value="Cell_div_ZapA-like_sf"/>
</dbReference>
<comment type="subunit">
    <text evidence="10">Homodimer. Interacts with FtsZ.</text>
</comment>
<comment type="subcellular location">
    <subcellularLocation>
        <location evidence="1">Cytoplasm</location>
    </subcellularLocation>
</comment>
<dbReference type="Pfam" id="PF05164">
    <property type="entry name" value="ZapA"/>
    <property type="match status" value="1"/>
</dbReference>
<evidence type="ECO:0000256" key="11">
    <source>
        <dbReference type="ARBA" id="ARBA00033158"/>
    </source>
</evidence>
<evidence type="ECO:0000256" key="7">
    <source>
        <dbReference type="ARBA" id="ARBA00023210"/>
    </source>
</evidence>
<dbReference type="GO" id="GO:0043093">
    <property type="term" value="P:FtsZ-dependent cytokinesis"/>
    <property type="evidence" value="ECO:0007669"/>
    <property type="project" value="TreeGrafter"/>
</dbReference>
<keyword evidence="6" id="KW-0175">Coiled coil</keyword>
<keyword evidence="7" id="KW-0717">Septation</keyword>
<keyword evidence="8" id="KW-0131">Cell cycle</keyword>
<dbReference type="EMBL" id="FTLW01000003">
    <property type="protein sequence ID" value="SIQ65279.1"/>
    <property type="molecule type" value="Genomic_DNA"/>
</dbReference>
<reference evidence="13" key="1">
    <citation type="submission" date="2017-01" db="EMBL/GenBank/DDBJ databases">
        <authorList>
            <person name="Varghese N."/>
            <person name="Submissions S."/>
        </authorList>
    </citation>
    <scope>NUCLEOTIDE SEQUENCE [LARGE SCALE GENOMIC DNA]</scope>
    <source>
        <strain evidence="13">UM1</strain>
    </source>
</reference>
<evidence type="ECO:0000313" key="13">
    <source>
        <dbReference type="Proteomes" id="UP000241788"/>
    </source>
</evidence>
<accession>A0A1N6UI31</accession>
<evidence type="ECO:0000313" key="12">
    <source>
        <dbReference type="EMBL" id="SIQ65279.1"/>
    </source>
</evidence>
<dbReference type="RefSeq" id="WP_076587100.1">
    <property type="nucleotide sequence ID" value="NZ_FTLW01000003.1"/>
</dbReference>
<keyword evidence="4" id="KW-0963">Cytoplasm</keyword>
<evidence type="ECO:0000256" key="8">
    <source>
        <dbReference type="ARBA" id="ARBA00023306"/>
    </source>
</evidence>
<dbReference type="STRING" id="1604334.SAMN05421546_1661"/>
<dbReference type="Proteomes" id="UP000241788">
    <property type="component" value="Unassembled WGS sequence"/>
</dbReference>
<dbReference type="AlphaFoldDB" id="A0A1N6UI31"/>
<evidence type="ECO:0000256" key="4">
    <source>
        <dbReference type="ARBA" id="ARBA00022490"/>
    </source>
</evidence>
<dbReference type="GO" id="GO:0032153">
    <property type="term" value="C:cell division site"/>
    <property type="evidence" value="ECO:0007669"/>
    <property type="project" value="TreeGrafter"/>
</dbReference>
<evidence type="ECO:0000256" key="3">
    <source>
        <dbReference type="ARBA" id="ARBA00015195"/>
    </source>
</evidence>
<keyword evidence="5 12" id="KW-0132">Cell division</keyword>
<dbReference type="Gene3D" id="3.30.160.880">
    <property type="entry name" value="Cell division protein ZapA protomer, N-terminal domain"/>
    <property type="match status" value="1"/>
</dbReference>
<dbReference type="GO" id="GO:0000921">
    <property type="term" value="P:septin ring assembly"/>
    <property type="evidence" value="ECO:0007669"/>
    <property type="project" value="TreeGrafter"/>
</dbReference>
<organism evidence="12 13">
    <name type="scientific">Solilutibacter tolerans</name>
    <dbReference type="NCBI Taxonomy" id="1604334"/>
    <lineage>
        <taxon>Bacteria</taxon>
        <taxon>Pseudomonadati</taxon>
        <taxon>Pseudomonadota</taxon>
        <taxon>Gammaproteobacteria</taxon>
        <taxon>Lysobacterales</taxon>
        <taxon>Lysobacteraceae</taxon>
        <taxon>Solilutibacter</taxon>
    </lineage>
</organism>
<evidence type="ECO:0000256" key="1">
    <source>
        <dbReference type="ARBA" id="ARBA00004496"/>
    </source>
</evidence>
<protein>
    <recommendedName>
        <fullName evidence="3">Cell division protein ZapA</fullName>
    </recommendedName>
    <alternativeName>
        <fullName evidence="11">Z ring-associated protein ZapA</fullName>
    </alternativeName>
</protein>
<dbReference type="GO" id="GO:0030428">
    <property type="term" value="C:cell septum"/>
    <property type="evidence" value="ECO:0007669"/>
    <property type="project" value="TreeGrafter"/>
</dbReference>